<feature type="transmembrane region" description="Helical" evidence="2">
    <location>
        <begin position="45"/>
        <end position="66"/>
    </location>
</feature>
<keyword evidence="2" id="KW-0472">Membrane</keyword>
<dbReference type="Proteomes" id="UP000563426">
    <property type="component" value="Unassembled WGS sequence"/>
</dbReference>
<keyword evidence="2" id="KW-1133">Transmembrane helix</keyword>
<proteinExistence type="predicted"/>
<organism evidence="3 4">
    <name type="scientific">Corallococcus exercitus</name>
    <dbReference type="NCBI Taxonomy" id="2316736"/>
    <lineage>
        <taxon>Bacteria</taxon>
        <taxon>Pseudomonadati</taxon>
        <taxon>Myxococcota</taxon>
        <taxon>Myxococcia</taxon>
        <taxon>Myxococcales</taxon>
        <taxon>Cystobacterineae</taxon>
        <taxon>Myxococcaceae</taxon>
        <taxon>Corallococcus</taxon>
    </lineage>
</organism>
<feature type="region of interest" description="Disordered" evidence="1">
    <location>
        <begin position="297"/>
        <end position="316"/>
    </location>
</feature>
<sequence>MSAVVAGVCLLVELALGVALLVGTFFTLAFSNESYRHTATPLHQALNGLAFVLAVLPLVLTVWVGWRRFLSDRPWEAVPLGVGLPLVALVACGVCAFLSIMGGERVTSRHRARQELAARLALRAEVEGGAVHKACDLVAADPRASAGDMRRCREFIESRSSAEARWVELTKFTDSRGDFQSWHLAQVGLAPDWEWGKVVPVIRHDQEWFLRTFYETWLARTPDLPSMDDLGRLQLALQSSTRYLGWDARAVETLRTQVLPTLSARLDAQEPRLRALPDMDPWVLDAIRDRIQRLQTKPDDGVEPLPPLPGTPSAGDIGVARMDDTGALDLWLRASPTSGTFGDVYVRRASYDTEYEKWLAYLGGALRPGELKFIPAP</sequence>
<evidence type="ECO:0000256" key="1">
    <source>
        <dbReference type="SAM" id="MobiDB-lite"/>
    </source>
</evidence>
<feature type="transmembrane region" description="Helical" evidence="2">
    <location>
        <begin position="78"/>
        <end position="101"/>
    </location>
</feature>
<dbReference type="RefSeq" id="WP_171436884.1">
    <property type="nucleotide sequence ID" value="NZ_JABFJV010000170.1"/>
</dbReference>
<dbReference type="EMBL" id="JABFJV010000170">
    <property type="protein sequence ID" value="NOK36576.1"/>
    <property type="molecule type" value="Genomic_DNA"/>
</dbReference>
<name>A0A7Y4NU72_9BACT</name>
<accession>A0A7Y4NU72</accession>
<protein>
    <submittedName>
        <fullName evidence="3">Uncharacterized protein</fullName>
    </submittedName>
</protein>
<comment type="caution">
    <text evidence="3">The sequence shown here is derived from an EMBL/GenBank/DDBJ whole genome shotgun (WGS) entry which is preliminary data.</text>
</comment>
<gene>
    <name evidence="3" type="ORF">HMI49_25540</name>
</gene>
<evidence type="ECO:0000256" key="2">
    <source>
        <dbReference type="SAM" id="Phobius"/>
    </source>
</evidence>
<evidence type="ECO:0000313" key="4">
    <source>
        <dbReference type="Proteomes" id="UP000563426"/>
    </source>
</evidence>
<dbReference type="AlphaFoldDB" id="A0A7Y4NU72"/>
<reference evidence="3 4" key="1">
    <citation type="submission" date="2020-05" db="EMBL/GenBank/DDBJ databases">
        <authorList>
            <person name="Whitworth D."/>
        </authorList>
    </citation>
    <scope>NUCLEOTIDE SEQUENCE [LARGE SCALE GENOMIC DNA]</scope>
    <source>
        <strain evidence="3 4">AB043B</strain>
    </source>
</reference>
<evidence type="ECO:0000313" key="3">
    <source>
        <dbReference type="EMBL" id="NOK36576.1"/>
    </source>
</evidence>
<keyword evidence="4" id="KW-1185">Reference proteome</keyword>
<keyword evidence="2" id="KW-0812">Transmembrane</keyword>